<dbReference type="Gene3D" id="3.90.1580.10">
    <property type="entry name" value="paralog of FGE (formylglycine-generating enzyme)"/>
    <property type="match status" value="1"/>
</dbReference>
<proteinExistence type="predicted"/>
<dbReference type="PANTHER" id="PTHR23150">
    <property type="entry name" value="SULFATASE MODIFYING FACTOR 1, 2"/>
    <property type="match status" value="1"/>
</dbReference>
<dbReference type="InterPro" id="IPR005532">
    <property type="entry name" value="SUMF_dom"/>
</dbReference>
<gene>
    <name evidence="2" type="ORF">AKJ09_07893</name>
</gene>
<name>A0A0K1Q768_9BACT</name>
<reference evidence="2 3" key="1">
    <citation type="submission" date="2015-08" db="EMBL/GenBank/DDBJ databases">
        <authorList>
            <person name="Babu N.S."/>
            <person name="Beckwith C.J."/>
            <person name="Beseler K.G."/>
            <person name="Brison A."/>
            <person name="Carone J.V."/>
            <person name="Caskin T.P."/>
            <person name="Diamond M."/>
            <person name="Durham M.E."/>
            <person name="Foxe J.M."/>
            <person name="Go M."/>
            <person name="Henderson B.A."/>
            <person name="Jones I.B."/>
            <person name="McGettigan J.A."/>
            <person name="Micheletti S.J."/>
            <person name="Nasrallah M.E."/>
            <person name="Ortiz D."/>
            <person name="Piller C.R."/>
            <person name="Privatt S.R."/>
            <person name="Schneider S.L."/>
            <person name="Sharp S."/>
            <person name="Smith T.C."/>
            <person name="Stanton J.D."/>
            <person name="Ullery H.E."/>
            <person name="Wilson R.J."/>
            <person name="Serrano M.G."/>
            <person name="Buck G."/>
            <person name="Lee V."/>
            <person name="Wang Y."/>
            <person name="Carvalho R."/>
            <person name="Voegtly L."/>
            <person name="Shi R."/>
            <person name="Duckworth R."/>
            <person name="Johnson A."/>
            <person name="Loviza R."/>
            <person name="Walstead R."/>
            <person name="Shah Z."/>
            <person name="Kiflezghi M."/>
            <person name="Wade K."/>
            <person name="Ball S.L."/>
            <person name="Bradley K.W."/>
            <person name="Asai D.J."/>
            <person name="Bowman C.A."/>
            <person name="Russell D.A."/>
            <person name="Pope W.H."/>
            <person name="Jacobs-Sera D."/>
            <person name="Hendrix R.W."/>
            <person name="Hatfull G.F."/>
        </authorList>
    </citation>
    <scope>NUCLEOTIDE SEQUENCE [LARGE SCALE GENOMIC DNA]</scope>
    <source>
        <strain evidence="2 3">DSM 27648</strain>
    </source>
</reference>
<evidence type="ECO:0000259" key="1">
    <source>
        <dbReference type="Pfam" id="PF03781"/>
    </source>
</evidence>
<sequence>MMAGATMACGRTLAGTAGIAPARRPGNVDTFRLGAGRTSDHAPAEGIVALKPPIEGRVRIRGGRFVMGSTPAEMQAATELCQREALAPRCTDSSRAWNPGPAIRAEGHAHEVTLSTFEIDRTEVPVRAYARCVAAGACAPPSFPVGDPRYDQPDFPVTHVRWEDAGSYCRWVGGQLPTEAEWEYAAGGDVGHVFPWGDLWNSHLANHGSFAVDPTDSSDGFVGLAPIGSFPDGVTRTGLYDMAGNASEWVSDFYDRDEEGYGYPRAAQTDPKGASFGPYGHVVRGGSYRDPAFMLRTTARHASPFATREIGFRCAYSMATNPSKP</sequence>
<accession>A0A0K1Q768</accession>
<dbReference type="KEGG" id="llu:AKJ09_07893"/>
<dbReference type="Pfam" id="PF03781">
    <property type="entry name" value="FGE-sulfatase"/>
    <property type="match status" value="1"/>
</dbReference>
<organism evidence="2 3">
    <name type="scientific">Labilithrix luteola</name>
    <dbReference type="NCBI Taxonomy" id="1391654"/>
    <lineage>
        <taxon>Bacteria</taxon>
        <taxon>Pseudomonadati</taxon>
        <taxon>Myxococcota</taxon>
        <taxon>Polyangia</taxon>
        <taxon>Polyangiales</taxon>
        <taxon>Labilitrichaceae</taxon>
        <taxon>Labilithrix</taxon>
    </lineage>
</organism>
<dbReference type="AlphaFoldDB" id="A0A0K1Q768"/>
<dbReference type="InterPro" id="IPR042095">
    <property type="entry name" value="SUMF_sf"/>
</dbReference>
<dbReference type="PANTHER" id="PTHR23150:SF19">
    <property type="entry name" value="FORMYLGLYCINE-GENERATING ENZYME"/>
    <property type="match status" value="1"/>
</dbReference>
<dbReference type="EMBL" id="CP012333">
    <property type="protein sequence ID" value="AKV01230.1"/>
    <property type="molecule type" value="Genomic_DNA"/>
</dbReference>
<evidence type="ECO:0000313" key="2">
    <source>
        <dbReference type="EMBL" id="AKV01230.1"/>
    </source>
</evidence>
<dbReference type="InterPro" id="IPR016187">
    <property type="entry name" value="CTDL_fold"/>
</dbReference>
<dbReference type="InterPro" id="IPR051043">
    <property type="entry name" value="Sulfatase_Mod_Factor_Kinase"/>
</dbReference>
<dbReference type="SUPFAM" id="SSF56436">
    <property type="entry name" value="C-type lectin-like"/>
    <property type="match status" value="1"/>
</dbReference>
<protein>
    <submittedName>
        <fullName evidence="2">Sulfatase modifying factor 1 (C-alpha-formyglycine-generating enzyme 1)</fullName>
    </submittedName>
</protein>
<evidence type="ECO:0000313" key="3">
    <source>
        <dbReference type="Proteomes" id="UP000064967"/>
    </source>
</evidence>
<dbReference type="STRING" id="1391654.AKJ09_07893"/>
<dbReference type="Proteomes" id="UP000064967">
    <property type="component" value="Chromosome"/>
</dbReference>
<keyword evidence="3" id="KW-1185">Reference proteome</keyword>
<feature type="domain" description="Sulfatase-modifying factor enzyme-like" evidence="1">
    <location>
        <begin position="56"/>
        <end position="315"/>
    </location>
</feature>
<dbReference type="GO" id="GO:0120147">
    <property type="term" value="F:formylglycine-generating oxidase activity"/>
    <property type="evidence" value="ECO:0007669"/>
    <property type="project" value="TreeGrafter"/>
</dbReference>